<dbReference type="Gene3D" id="2.40.160.50">
    <property type="entry name" value="membrane protein fhac: a member of the omp85/tpsb transporter family"/>
    <property type="match status" value="1"/>
</dbReference>
<dbReference type="Gene3D" id="3.10.20.310">
    <property type="entry name" value="membrane protein fhac"/>
    <property type="match status" value="5"/>
</dbReference>
<keyword evidence="3" id="KW-0998">Cell outer membrane</keyword>
<feature type="domain" description="POTRA" evidence="5">
    <location>
        <begin position="125"/>
        <end position="204"/>
    </location>
</feature>
<dbReference type="STRING" id="551991.SAMN05192529_12933"/>
<dbReference type="InterPro" id="IPR010827">
    <property type="entry name" value="BamA/TamA_POTRA"/>
</dbReference>
<accession>A0A1H4C9V9</accession>
<dbReference type="Proteomes" id="UP000199041">
    <property type="component" value="Unassembled WGS sequence"/>
</dbReference>
<dbReference type="PANTHER" id="PTHR12815:SF47">
    <property type="entry name" value="TRANSLOCATION AND ASSEMBLY MODULE SUBUNIT TAMA"/>
    <property type="match status" value="1"/>
</dbReference>
<keyword evidence="1" id="KW-0812">Transmembrane</keyword>
<dbReference type="InterPro" id="IPR039910">
    <property type="entry name" value="D15-like"/>
</dbReference>
<gene>
    <name evidence="6" type="ORF">SAMN05192529_12933</name>
</gene>
<evidence type="ECO:0000259" key="5">
    <source>
        <dbReference type="Pfam" id="PF07244"/>
    </source>
</evidence>
<feature type="domain" description="POTRA" evidence="5">
    <location>
        <begin position="344"/>
        <end position="429"/>
    </location>
</feature>
<evidence type="ECO:0000256" key="1">
    <source>
        <dbReference type="ARBA" id="ARBA00022692"/>
    </source>
</evidence>
<dbReference type="PIRSF" id="PIRSF006076">
    <property type="entry name" value="OM_assembly_OMP85"/>
    <property type="match status" value="1"/>
</dbReference>
<evidence type="ECO:0000313" key="6">
    <source>
        <dbReference type="EMBL" id="SEA57215.1"/>
    </source>
</evidence>
<dbReference type="GO" id="GO:0019867">
    <property type="term" value="C:outer membrane"/>
    <property type="evidence" value="ECO:0007669"/>
    <property type="project" value="InterPro"/>
</dbReference>
<name>A0A1H4C9V9_9BACT</name>
<evidence type="ECO:0000256" key="2">
    <source>
        <dbReference type="ARBA" id="ARBA00022729"/>
    </source>
</evidence>
<feature type="domain" description="POTRA" evidence="5">
    <location>
        <begin position="434"/>
        <end position="507"/>
    </location>
</feature>
<protein>
    <submittedName>
        <fullName evidence="6">Beta-barrel assembly machine subunit BamA</fullName>
    </submittedName>
</protein>
<dbReference type="EMBL" id="FNQY01000029">
    <property type="protein sequence ID" value="SEA57215.1"/>
    <property type="molecule type" value="Genomic_DNA"/>
</dbReference>
<reference evidence="6 7" key="1">
    <citation type="submission" date="2016-10" db="EMBL/GenBank/DDBJ databases">
        <authorList>
            <person name="de Groot N.N."/>
        </authorList>
    </citation>
    <scope>NUCLEOTIDE SEQUENCE [LARGE SCALE GENOMIC DNA]</scope>
    <source>
        <strain evidence="6 7">Vu-144</strain>
    </source>
</reference>
<evidence type="ECO:0000313" key="7">
    <source>
        <dbReference type="Proteomes" id="UP000199041"/>
    </source>
</evidence>
<proteinExistence type="predicted"/>
<feature type="signal peptide" evidence="4">
    <location>
        <begin position="1"/>
        <end position="16"/>
    </location>
</feature>
<feature type="chain" id="PRO_5011530312" evidence="4">
    <location>
        <begin position="17"/>
        <end position="916"/>
    </location>
</feature>
<dbReference type="AlphaFoldDB" id="A0A1H4C9V9"/>
<evidence type="ECO:0000256" key="3">
    <source>
        <dbReference type="ARBA" id="ARBA00023237"/>
    </source>
</evidence>
<keyword evidence="7" id="KW-1185">Reference proteome</keyword>
<dbReference type="PANTHER" id="PTHR12815">
    <property type="entry name" value="SORTING AND ASSEMBLY MACHINERY SAMM50 PROTEIN FAMILY MEMBER"/>
    <property type="match status" value="1"/>
</dbReference>
<evidence type="ECO:0000256" key="4">
    <source>
        <dbReference type="SAM" id="SignalP"/>
    </source>
</evidence>
<keyword evidence="2 4" id="KW-0732">Signal</keyword>
<dbReference type="InterPro" id="IPR023707">
    <property type="entry name" value="OM_assembly_BamA"/>
</dbReference>
<organism evidence="6 7">
    <name type="scientific">Arachidicoccus rhizosphaerae</name>
    <dbReference type="NCBI Taxonomy" id="551991"/>
    <lineage>
        <taxon>Bacteria</taxon>
        <taxon>Pseudomonadati</taxon>
        <taxon>Bacteroidota</taxon>
        <taxon>Chitinophagia</taxon>
        <taxon>Chitinophagales</taxon>
        <taxon>Chitinophagaceae</taxon>
        <taxon>Arachidicoccus</taxon>
    </lineage>
</organism>
<dbReference type="Pfam" id="PF07244">
    <property type="entry name" value="POTRA"/>
    <property type="match status" value="4"/>
</dbReference>
<keyword evidence="3" id="KW-0472">Membrane</keyword>
<sequence>MIWVLVLILLSGQLQAQINTDNTDTTKKVLYSTNPDLKSTLENGTPVRYKVAELAVSGNASFDTNLLKATSGITVGTFITLPGGDELPRSIHRLWSQGFFSDITYYVTKIQGNEISLELAVTERPRVTKFYFKGVSKTQADELKGKSGITPGHALTENMKMTAVDAIRSYYAEKGFRRVAIDIIERKDTTFDNSVLLYFNINKGAKVKVNQIDFFGNTAVDGLKLKKQMKGTKEMSRMTLYPTVEAFDTTSWGTPYQYSWHDYLSDHGYLTYTKTRNLVSPYVHINPLVSAKFNEKKYQEDKQKIIDYYNSKGYRDAKILKDSVYYTKKGSVNVDIKLSEGHKYYFGNIKWVGNTVYPDSLLNVLLDIRKGDIYNKELLNDKLGIGGGQEAMSISNLYLDNGYLFFQVEPVEATVYNDTIDFVMSMREGPEATLTRVNIVGNDKTNEHVIRRALRTLPGDKFSKSDIMMSLRELSVLKFFDEQKMNPVPEPNPADGTVELTYNLVEKSADQLQLSAGFGGGIGLTGTLGVTFNNFSLRNIFNKKGWDPLPTGDGQMLSLNFQSNGKAFRSYSVQFVEPWLGGKHQNALSVSFADSKFRNGYNYYTGQWDDQGDTASFRTTSISVGLSKRLNWPDPYFQIGAQINYTRYQLHNYYIDQYNLPNYRNGVSNNINLRVTLSRNSVNSAQYPTGGSNITAYAQLTPPFSYFDKSIEDATDPAKKYKFVEYQKYRFTGDWYVPIGPQHGEDKKQFVLKASVKMGYLGKYNPNMPISPFERFQLGDAGMSNNYALLGYDIISQRGYPVYETSNPRYNPDQSGATQYFTIFNKYSLELRYPLSLSQASTIFGLVFAEAANGWYSFKDYNPFQLRRDVGVGARFYLPMFGLLGFDYGIGIDRLRSGQGLGKAGRFTFMLGYEPD</sequence>
<feature type="domain" description="POTRA" evidence="5">
    <location>
        <begin position="207"/>
        <end position="341"/>
    </location>
</feature>
<dbReference type="GO" id="GO:0071709">
    <property type="term" value="P:membrane assembly"/>
    <property type="evidence" value="ECO:0007669"/>
    <property type="project" value="InterPro"/>
</dbReference>